<dbReference type="InterPro" id="IPR037026">
    <property type="entry name" value="Vgr_OB-fold_dom_sf"/>
</dbReference>
<evidence type="ECO:0000259" key="3">
    <source>
        <dbReference type="Pfam" id="PF21930"/>
    </source>
</evidence>
<dbReference type="Gene3D" id="6.20.150.10">
    <property type="match status" value="1"/>
</dbReference>
<evidence type="ECO:0000313" key="4">
    <source>
        <dbReference type="EMBL" id="PTB19549.1"/>
    </source>
</evidence>
<feature type="region of interest" description="Disordered" evidence="1">
    <location>
        <begin position="200"/>
        <end position="222"/>
    </location>
</feature>
<evidence type="ECO:0000313" key="5">
    <source>
        <dbReference type="Proteomes" id="UP000240638"/>
    </source>
</evidence>
<sequence length="222" mass="23356">MDTTELHRLLLNIVRKGVVKDVSHATTPPKCRVSIGDLHSNWLPWITPAAGASREWDPPTFGEQVILLCPGGDPAQGVVLRGLFSEAVFPPSFVPSAHTREYADGAVIEYDHEAHSLSVELPESATVTITAPGAVTVRTKDATVQADNITLDAQQTTCTGALTVKGPFAFESGVTGKGGDSGATMQVDGAADFTGEVKSKGISLPHHSHREQGDGQLVGEPV</sequence>
<comment type="caution">
    <text evidence="4">The sequence shown here is derived from an EMBL/GenBank/DDBJ whole genome shotgun (WGS) entry which is preliminary data.</text>
</comment>
<dbReference type="Gene3D" id="2.40.50.230">
    <property type="entry name" value="Gp5 N-terminal domain"/>
    <property type="match status" value="1"/>
</dbReference>
<dbReference type="EMBL" id="PYUC01000008">
    <property type="protein sequence ID" value="PTB19549.1"/>
    <property type="molecule type" value="Genomic_DNA"/>
</dbReference>
<accession>A0A2T3XSP7</accession>
<name>A0A2T3XSP7_9BURK</name>
<dbReference type="InterPro" id="IPR013046">
    <property type="entry name" value="GpV/Gp45"/>
</dbReference>
<dbReference type="AlphaFoldDB" id="A0A2T3XSP7"/>
<gene>
    <name evidence="4" type="ORF">C9I57_17875</name>
</gene>
<dbReference type="Pfam" id="PF21930">
    <property type="entry name" value="Gp138_C"/>
    <property type="match status" value="1"/>
</dbReference>
<feature type="domain" description="Gp138-like beta-helical trimerization" evidence="3">
    <location>
        <begin position="100"/>
        <end position="166"/>
    </location>
</feature>
<dbReference type="Pfam" id="PF04717">
    <property type="entry name" value="Phage_base_V"/>
    <property type="match status" value="1"/>
</dbReference>
<dbReference type="RefSeq" id="WP_107151959.1">
    <property type="nucleotide sequence ID" value="NZ_PYUC01000008.1"/>
</dbReference>
<protein>
    <submittedName>
        <fullName evidence="4">Phage baseplate assembly protein V</fullName>
    </submittedName>
</protein>
<organism evidence="4 5">
    <name type="scientific">Trinickia symbiotica</name>
    <dbReference type="NCBI Taxonomy" id="863227"/>
    <lineage>
        <taxon>Bacteria</taxon>
        <taxon>Pseudomonadati</taxon>
        <taxon>Pseudomonadota</taxon>
        <taxon>Betaproteobacteria</taxon>
        <taxon>Burkholderiales</taxon>
        <taxon>Burkholderiaceae</taxon>
        <taxon>Trinickia</taxon>
    </lineage>
</organism>
<dbReference type="InterPro" id="IPR006531">
    <property type="entry name" value="Gp5/Vgr_OB"/>
</dbReference>
<dbReference type="Proteomes" id="UP000240638">
    <property type="component" value="Unassembled WGS sequence"/>
</dbReference>
<feature type="domain" description="Gp5/Type VI secretion system Vgr protein OB-fold" evidence="2">
    <location>
        <begin position="15"/>
        <end position="84"/>
    </location>
</feature>
<evidence type="ECO:0000259" key="2">
    <source>
        <dbReference type="Pfam" id="PF04717"/>
    </source>
</evidence>
<dbReference type="InterPro" id="IPR054122">
    <property type="entry name" value="Gp138-like_C"/>
</dbReference>
<reference evidence="4 5" key="1">
    <citation type="submission" date="2018-03" db="EMBL/GenBank/DDBJ databases">
        <title>Whole genome analyses suggest that Burkholderia sensu lato contains two further novel genera in the rhizoxinica-symbiotica group Mycetohabitans gen. nov., and Trinickia gen. nov.: implications for the evolution of diazotrophy and nodulation in the Burkholderiaceae.</title>
        <authorList>
            <person name="Estrada De Los Santos P."/>
            <person name="Palmer M."/>
            <person name="Chavez-Ramirez B."/>
            <person name="Steenkamp E.T."/>
            <person name="Hirsch A.M."/>
            <person name="Manyaka P."/>
            <person name="Maluk M."/>
            <person name="Lafos M."/>
            <person name="Crook M."/>
            <person name="Gross E."/>
            <person name="Simon M.F."/>
            <person name="Bueno Dos Reis Junior F."/>
            <person name="Poole P.S."/>
            <person name="Venter S.N."/>
            <person name="James E.K."/>
        </authorList>
    </citation>
    <scope>NUCLEOTIDE SEQUENCE [LARGE SCALE GENOMIC DNA]</scope>
    <source>
        <strain evidence="4 5">JPY-366</strain>
    </source>
</reference>
<proteinExistence type="predicted"/>
<evidence type="ECO:0000256" key="1">
    <source>
        <dbReference type="SAM" id="MobiDB-lite"/>
    </source>
</evidence>
<dbReference type="NCBIfam" id="TIGR01644">
    <property type="entry name" value="phage_P2_V"/>
    <property type="match status" value="1"/>
</dbReference>